<accession>A0A7G8BLN0</accession>
<dbReference type="GO" id="GO:0000155">
    <property type="term" value="F:phosphorelay sensor kinase activity"/>
    <property type="evidence" value="ECO:0007669"/>
    <property type="project" value="InterPro"/>
</dbReference>
<dbReference type="Pfam" id="PF07495">
    <property type="entry name" value="Y_Y_Y"/>
    <property type="match status" value="1"/>
</dbReference>
<organism evidence="6 7">
    <name type="scientific">Alloacidobacterium dinghuense</name>
    <dbReference type="NCBI Taxonomy" id="2763107"/>
    <lineage>
        <taxon>Bacteria</taxon>
        <taxon>Pseudomonadati</taxon>
        <taxon>Acidobacteriota</taxon>
        <taxon>Terriglobia</taxon>
        <taxon>Terriglobales</taxon>
        <taxon>Acidobacteriaceae</taxon>
        <taxon>Alloacidobacterium</taxon>
    </lineage>
</organism>
<sequence>MRIHDDGAGIDPRVHKEGCRSFFRQWILFVVVLCLSVPGALGASAADSSTSTQYIRTDFTVDDGLPDNTVNAITQTANGLLWVGTDSGLASFDGRTFTPVRLRIPGALPPSIISSLVEGPDGDLWVGSDAGIIRIPKQDLNDPNVTNATAFRLGEHQSDEVEVLYRARDGAIWAGTSHGLYRFDGNRFLSVNSSIYVGRIRQALNGRLMLNTGSGFLEYDGRRFINHPGLGAQFGVHDDQIFDAYQAADGTVWYCTEKGVRPLAGQGSRSLDPYEPAHASAYRIYSDPDGALWVSTNVGIYRITGNHMWTPVPNLHARGFYAGQDRELWIGTNGSGLVHLRPRAVQMFTKTDGLPSDIAMAILPARDGRLWVGENCGLAVFDGDHFRTFDEKDGLTNTCVWSLAEDRKHTLWIGTYGGGLFQYKNGVFTQYTIEQGFASRIVFQITVARDDSLWVATPNGVSHIQDGRIRNYTTTEGLSSPRVLAIHQDRAGTIWVATQAGVDRLASDRFMPVTATPALDEVLARHFVEDTRGNLYTTDMPGGISQIRNGQLTPLDSTLALINMAESPDHMLWFSGRNGVIRIAEREFARAGSSNAPLDYEVFNRADGLNTTEASVGTPNIALTPDGKLWIATVKGLAMIDTSRLPLTGRQPKIFVDGVSSDGRTYLVGDGLLLRPGMHHVELHLAAINLSNPQKIRLQYRMEGVDSDWLDGTSSRAAIYTNIPAGTHRLQVRATDSLGHWNAPEVVYQVTQQPRLYAKPLFQASTAVVAVLLLVLAYLIRVQYVVRQARIMIEQRQVERGAVARDLHDTFLQSVQGLILRFHTATKQLPQNQPARRMFEEALKQSDAVMTEGRELLVNLHATTSKENDLPTALVNYGEEMQKGGSRAFKAAVNGSIRPLHPIIFEELSRIGKEALANAFRHSMARSIEAELNYEPSQLRIRIRDDGAGIDPNVLKQGCRDGHMGLPSMRERAKNIGAQLDLWSRTGMGTEVELRISANLAYASDRPAGLPRLWQRRGRSKPDCDDV</sequence>
<dbReference type="AlphaFoldDB" id="A0A7G8BLN0"/>
<keyword evidence="4" id="KW-0812">Transmembrane</keyword>
<keyword evidence="3" id="KW-0902">Two-component regulatory system</keyword>
<dbReference type="InterPro" id="IPR050482">
    <property type="entry name" value="Sensor_HK_TwoCompSys"/>
</dbReference>
<keyword evidence="1" id="KW-0808">Transferase</keyword>
<dbReference type="Gene3D" id="3.30.565.10">
    <property type="entry name" value="Histidine kinase-like ATPase, C-terminal domain"/>
    <property type="match status" value="1"/>
</dbReference>
<dbReference type="InterPro" id="IPR003594">
    <property type="entry name" value="HATPase_dom"/>
</dbReference>
<dbReference type="InterPro" id="IPR005467">
    <property type="entry name" value="His_kinase_dom"/>
</dbReference>
<evidence type="ECO:0000256" key="4">
    <source>
        <dbReference type="SAM" id="Phobius"/>
    </source>
</evidence>
<reference evidence="6 7" key="1">
    <citation type="submission" date="2020-08" db="EMBL/GenBank/DDBJ databases">
        <title>Edaphobacter telluris sp. nov. and Acidobacterium dinghuensis sp. nov., two acidobacteria isolated from forest soil.</title>
        <authorList>
            <person name="Fu J."/>
            <person name="Qiu L."/>
        </authorList>
    </citation>
    <scope>NUCLEOTIDE SEQUENCE [LARGE SCALE GENOMIC DNA]</scope>
    <source>
        <strain evidence="6">4Y35</strain>
    </source>
</reference>
<dbReference type="Pfam" id="PF07494">
    <property type="entry name" value="Reg_prop"/>
    <property type="match status" value="4"/>
</dbReference>
<dbReference type="Proteomes" id="UP000515312">
    <property type="component" value="Chromosome"/>
</dbReference>
<evidence type="ECO:0000256" key="2">
    <source>
        <dbReference type="ARBA" id="ARBA00022777"/>
    </source>
</evidence>
<dbReference type="InterPro" id="IPR036890">
    <property type="entry name" value="HATPase_C_sf"/>
</dbReference>
<dbReference type="Gene3D" id="2.130.10.10">
    <property type="entry name" value="YVTN repeat-like/Quinoprotein amine dehydrogenase"/>
    <property type="match status" value="3"/>
</dbReference>
<dbReference type="EMBL" id="CP060394">
    <property type="protein sequence ID" value="QNI33450.1"/>
    <property type="molecule type" value="Genomic_DNA"/>
</dbReference>
<keyword evidence="2" id="KW-0418">Kinase</keyword>
<dbReference type="KEGG" id="adin:H7849_05740"/>
<evidence type="ECO:0000259" key="5">
    <source>
        <dbReference type="PROSITE" id="PS50109"/>
    </source>
</evidence>
<feature type="transmembrane region" description="Helical" evidence="4">
    <location>
        <begin position="26"/>
        <end position="46"/>
    </location>
</feature>
<evidence type="ECO:0000256" key="1">
    <source>
        <dbReference type="ARBA" id="ARBA00022679"/>
    </source>
</evidence>
<dbReference type="PROSITE" id="PS50109">
    <property type="entry name" value="HIS_KIN"/>
    <property type="match status" value="1"/>
</dbReference>
<dbReference type="GO" id="GO:0016020">
    <property type="term" value="C:membrane"/>
    <property type="evidence" value="ECO:0007669"/>
    <property type="project" value="InterPro"/>
</dbReference>
<evidence type="ECO:0000313" key="6">
    <source>
        <dbReference type="EMBL" id="QNI33450.1"/>
    </source>
</evidence>
<keyword evidence="4" id="KW-0472">Membrane</keyword>
<dbReference type="RefSeq" id="WP_186744887.1">
    <property type="nucleotide sequence ID" value="NZ_CP060394.1"/>
</dbReference>
<keyword evidence="7" id="KW-1185">Reference proteome</keyword>
<protein>
    <recommendedName>
        <fullName evidence="5">Histidine kinase domain-containing protein</fullName>
    </recommendedName>
</protein>
<gene>
    <name evidence="6" type="ORF">H7849_05740</name>
</gene>
<evidence type="ECO:0000256" key="3">
    <source>
        <dbReference type="ARBA" id="ARBA00023012"/>
    </source>
</evidence>
<dbReference type="InterPro" id="IPR015943">
    <property type="entry name" value="WD40/YVTN_repeat-like_dom_sf"/>
</dbReference>
<dbReference type="Pfam" id="PF07730">
    <property type="entry name" value="HisKA_3"/>
    <property type="match status" value="1"/>
</dbReference>
<keyword evidence="4" id="KW-1133">Transmembrane helix</keyword>
<evidence type="ECO:0000313" key="7">
    <source>
        <dbReference type="Proteomes" id="UP000515312"/>
    </source>
</evidence>
<dbReference type="CDD" id="cd16917">
    <property type="entry name" value="HATPase_UhpB-NarQ-NarX-like"/>
    <property type="match status" value="1"/>
</dbReference>
<feature type="transmembrane region" description="Helical" evidence="4">
    <location>
        <begin position="761"/>
        <end position="780"/>
    </location>
</feature>
<dbReference type="PANTHER" id="PTHR24421">
    <property type="entry name" value="NITRATE/NITRITE SENSOR PROTEIN NARX-RELATED"/>
    <property type="match status" value="1"/>
</dbReference>
<dbReference type="Pfam" id="PF02518">
    <property type="entry name" value="HATPase_c"/>
    <property type="match status" value="1"/>
</dbReference>
<name>A0A7G8BLN0_9BACT</name>
<dbReference type="PANTHER" id="PTHR24421:SF62">
    <property type="entry name" value="SENSORY TRANSDUCTION HISTIDINE KINASE"/>
    <property type="match status" value="1"/>
</dbReference>
<dbReference type="SUPFAM" id="SSF55874">
    <property type="entry name" value="ATPase domain of HSP90 chaperone/DNA topoisomerase II/histidine kinase"/>
    <property type="match status" value="1"/>
</dbReference>
<proteinExistence type="predicted"/>
<dbReference type="InterPro" id="IPR011110">
    <property type="entry name" value="Reg_prop"/>
</dbReference>
<dbReference type="InterPro" id="IPR013783">
    <property type="entry name" value="Ig-like_fold"/>
</dbReference>
<dbReference type="SMART" id="SM00387">
    <property type="entry name" value="HATPase_c"/>
    <property type="match status" value="1"/>
</dbReference>
<dbReference type="Gene3D" id="1.20.5.1930">
    <property type="match status" value="1"/>
</dbReference>
<dbReference type="GO" id="GO:0046983">
    <property type="term" value="F:protein dimerization activity"/>
    <property type="evidence" value="ECO:0007669"/>
    <property type="project" value="InterPro"/>
</dbReference>
<dbReference type="Gene3D" id="2.60.40.10">
    <property type="entry name" value="Immunoglobulins"/>
    <property type="match status" value="1"/>
</dbReference>
<feature type="domain" description="Histidine kinase" evidence="5">
    <location>
        <begin position="907"/>
        <end position="1000"/>
    </location>
</feature>
<dbReference type="InterPro" id="IPR011123">
    <property type="entry name" value="Y_Y_Y"/>
</dbReference>
<dbReference type="SUPFAM" id="SSF63829">
    <property type="entry name" value="Calcium-dependent phosphotriesterase"/>
    <property type="match status" value="2"/>
</dbReference>
<dbReference type="InterPro" id="IPR011712">
    <property type="entry name" value="Sig_transdc_His_kin_sub3_dim/P"/>
</dbReference>